<dbReference type="Proteomes" id="UP000756710">
    <property type="component" value="Unassembled WGS sequence"/>
</dbReference>
<reference evidence="3 4" key="2">
    <citation type="submission" date="2021-03" db="EMBL/GenBank/DDBJ databases">
        <title>Genomic Encyclopedia of Type Strains, Phase IV (KMG-IV): sequencing the most valuable type-strain genomes for metagenomic binning, comparative biology and taxonomic classification.</title>
        <authorList>
            <person name="Goeker M."/>
        </authorList>
    </citation>
    <scope>NUCLEOTIDE SEQUENCE [LARGE SCALE GENOMIC DNA]</scope>
    <source>
        <strain evidence="3 4">DSM 41954</strain>
    </source>
</reference>
<keyword evidence="4" id="KW-1185">Reference proteome</keyword>
<name>A0A060ZY34_9ACTN</name>
<organism evidence="2">
    <name type="scientific">Streptomyces iranensis</name>
    <dbReference type="NCBI Taxonomy" id="576784"/>
    <lineage>
        <taxon>Bacteria</taxon>
        <taxon>Bacillati</taxon>
        <taxon>Actinomycetota</taxon>
        <taxon>Actinomycetes</taxon>
        <taxon>Kitasatosporales</taxon>
        <taxon>Streptomycetaceae</taxon>
        <taxon>Streptomyces</taxon>
        <taxon>Streptomyces violaceusniger group</taxon>
    </lineage>
</organism>
<evidence type="ECO:0000313" key="4">
    <source>
        <dbReference type="Proteomes" id="UP000756710"/>
    </source>
</evidence>
<dbReference type="RefSeq" id="WP_044577660.1">
    <property type="nucleotide sequence ID" value="NZ_BAABDR010000008.1"/>
</dbReference>
<protein>
    <submittedName>
        <fullName evidence="3">Protein associated with RNAse G/E</fullName>
    </submittedName>
</protein>
<accession>A0A060ZY34</accession>
<sequence>MPDLVSVNYRKYDGTLHWNLRMRRLGEDDHGVWLGLPGGAVMRKGYGPMVPIPCAHVILFPRDAWWTAVFNAPPRETEIYCDIATPPEWLSSHEVSMVDLDLDVIRKRTDGSTLMDDEDEFAEHQVRYGYPADVIAEAEAAGRWLMDAVDGRAEPFGDASRAWLAMVDGERP</sequence>
<dbReference type="InterPro" id="IPR035930">
    <property type="entry name" value="FomD-like_sf"/>
</dbReference>
<dbReference type="AlphaFoldDB" id="A0A060ZY34"/>
<proteinExistence type="predicted"/>
<dbReference type="Pfam" id="PF04167">
    <property type="entry name" value="DUF402"/>
    <property type="match status" value="1"/>
</dbReference>
<dbReference type="Gene3D" id="2.40.380.10">
    <property type="entry name" value="FomD-like"/>
    <property type="match status" value="1"/>
</dbReference>
<evidence type="ECO:0000259" key="1">
    <source>
        <dbReference type="Pfam" id="PF04167"/>
    </source>
</evidence>
<evidence type="ECO:0000313" key="3">
    <source>
        <dbReference type="EMBL" id="MBP2064695.1"/>
    </source>
</evidence>
<dbReference type="EMBL" id="LK022848">
    <property type="protein sequence ID" value="CDR12456.1"/>
    <property type="molecule type" value="Genomic_DNA"/>
</dbReference>
<gene>
    <name evidence="3" type="ORF">J2Z30_005719</name>
    <name evidence="2" type="ORF">SIRAN7664</name>
</gene>
<dbReference type="EMBL" id="JAGGLR010000016">
    <property type="protein sequence ID" value="MBP2064695.1"/>
    <property type="molecule type" value="Genomic_DNA"/>
</dbReference>
<dbReference type="SUPFAM" id="SSF159234">
    <property type="entry name" value="FomD-like"/>
    <property type="match status" value="1"/>
</dbReference>
<reference evidence="2" key="1">
    <citation type="submission" date="2014-05" db="EMBL/GenBank/DDBJ databases">
        <authorList>
            <person name="Horn Fabian"/>
        </authorList>
    </citation>
    <scope>NUCLEOTIDE SEQUENCE</scope>
</reference>
<dbReference type="HOGENOM" id="CLU_120820_0_0_11"/>
<feature type="domain" description="DUF402" evidence="1">
    <location>
        <begin position="13"/>
        <end position="149"/>
    </location>
</feature>
<evidence type="ECO:0000313" key="2">
    <source>
        <dbReference type="EMBL" id="CDR12456.1"/>
    </source>
</evidence>
<dbReference type="InterPro" id="IPR007295">
    <property type="entry name" value="DUF402"/>
</dbReference>